<evidence type="ECO:0000313" key="2">
    <source>
        <dbReference type="EMBL" id="CAG1997920.1"/>
    </source>
</evidence>
<feature type="region of interest" description="Disordered" evidence="1">
    <location>
        <begin position="114"/>
        <end position="135"/>
    </location>
</feature>
<protein>
    <submittedName>
        <fullName evidence="3">Uncharacterized protein</fullName>
    </submittedName>
</protein>
<proteinExistence type="predicted"/>
<feature type="compositionally biased region" description="Basic and acidic residues" evidence="1">
    <location>
        <begin position="330"/>
        <end position="342"/>
    </location>
</feature>
<organism evidence="3">
    <name type="scientific">Gibberella zeae</name>
    <name type="common">Wheat head blight fungus</name>
    <name type="synonym">Fusarium graminearum</name>
    <dbReference type="NCBI Taxonomy" id="5518"/>
    <lineage>
        <taxon>Eukaryota</taxon>
        <taxon>Fungi</taxon>
        <taxon>Dikarya</taxon>
        <taxon>Ascomycota</taxon>
        <taxon>Pezizomycotina</taxon>
        <taxon>Sordariomycetes</taxon>
        <taxon>Hypocreomycetidae</taxon>
        <taxon>Hypocreales</taxon>
        <taxon>Nectriaceae</taxon>
        <taxon>Fusarium</taxon>
    </lineage>
</organism>
<feature type="region of interest" description="Disordered" evidence="1">
    <location>
        <begin position="178"/>
        <end position="200"/>
    </location>
</feature>
<name>A0A4E9DJL3_GIBZA</name>
<feature type="region of interest" description="Disordered" evidence="1">
    <location>
        <begin position="481"/>
        <end position="527"/>
    </location>
</feature>
<feature type="region of interest" description="Disordered" evidence="1">
    <location>
        <begin position="330"/>
        <end position="350"/>
    </location>
</feature>
<gene>
    <name evidence="3" type="ORF">FUG_LOCUS34963</name>
    <name evidence="2" type="ORF">MDCFG202_LOCUS434179</name>
</gene>
<dbReference type="AlphaFoldDB" id="A0A4E9DJL3"/>
<feature type="compositionally biased region" description="Polar residues" evidence="1">
    <location>
        <begin position="116"/>
        <end position="129"/>
    </location>
</feature>
<evidence type="ECO:0000313" key="3">
    <source>
        <dbReference type="EMBL" id="VIO52510.1"/>
    </source>
</evidence>
<sequence>MSDNIDREAMIQAACRADLGRLRQEELPLSDMPRHGRGPTYAPCGKNGTSHIPPDRKRVLSNKWGAKIEDEESRQMEGLEIEDARPWAKGRAAEVLSNFKIQSGPPPRIMVRKTKAASSQPKGNSSTVTFRPPTDAWKKCVGNMVKNSPLAAKWGSSPGESAAHQGVVSKPVQGLSPNQWLSNGTIGNGAPVTTAPPSTSLSNGIPRVPLTFTLHQDGFNSNAVENIIGSGVCQIVPAKNEALSFASSVMVQINEKKGGFLVFRSDLKGDKIHDVLDIDKPSLDGPYCVVKPKSKEWPYHIRFDSDEHVKIFKACLSKVSKAIKLHKKPEDEKDAQVTHDEMPVPSPELSTVTINSTCVPTVSTDVPQGTAQTETDSDKVTTVTQTELIPMDDDWDSSNNPQVPVIQAAINPMVALVRRCLQYFNTESSFCAGTIAGIEDAIIDKWISEGFLEDCGEREREAALMMLRSFVDVELILSGKKPTGKSSKSTTDQESRPQHQDAIPEQANSSNKRPRRVPPQGLGSSCFAKKPFTYEGVFTGPRSRTAFK</sequence>
<feature type="region of interest" description="Disordered" evidence="1">
    <location>
        <begin position="29"/>
        <end position="57"/>
    </location>
</feature>
<evidence type="ECO:0000256" key="1">
    <source>
        <dbReference type="SAM" id="MobiDB-lite"/>
    </source>
</evidence>
<dbReference type="EMBL" id="CAJPIJ010000162">
    <property type="protein sequence ID" value="CAG1997920.1"/>
    <property type="molecule type" value="Genomic_DNA"/>
</dbReference>
<dbReference type="Proteomes" id="UP000746612">
    <property type="component" value="Unassembled WGS sequence"/>
</dbReference>
<feature type="compositionally biased region" description="Low complexity" evidence="1">
    <location>
        <begin position="481"/>
        <end position="490"/>
    </location>
</feature>
<dbReference type="EMBL" id="CAAKMV010000033">
    <property type="protein sequence ID" value="VIO52510.1"/>
    <property type="molecule type" value="Genomic_DNA"/>
</dbReference>
<accession>A0A4E9DJL3</accession>
<reference evidence="2" key="2">
    <citation type="submission" date="2021-03" db="EMBL/GenBank/DDBJ databases">
        <authorList>
            <person name="Alouane T."/>
            <person name="Langin T."/>
            <person name="Bonhomme L."/>
        </authorList>
    </citation>
    <scope>NUCLEOTIDE SEQUENCE</scope>
    <source>
        <strain evidence="2">MDC_Fg202</strain>
    </source>
</reference>
<reference evidence="3" key="1">
    <citation type="submission" date="2019-04" db="EMBL/GenBank/DDBJ databases">
        <authorList>
            <person name="Melise S."/>
            <person name="Noan J."/>
            <person name="Okalmin O."/>
        </authorList>
    </citation>
    <scope>NUCLEOTIDE SEQUENCE</scope>
    <source>
        <strain evidence="3">FN9</strain>
    </source>
</reference>